<organism evidence="1">
    <name type="scientific">Arundo donax</name>
    <name type="common">Giant reed</name>
    <name type="synonym">Donax arundinaceus</name>
    <dbReference type="NCBI Taxonomy" id="35708"/>
    <lineage>
        <taxon>Eukaryota</taxon>
        <taxon>Viridiplantae</taxon>
        <taxon>Streptophyta</taxon>
        <taxon>Embryophyta</taxon>
        <taxon>Tracheophyta</taxon>
        <taxon>Spermatophyta</taxon>
        <taxon>Magnoliopsida</taxon>
        <taxon>Liliopsida</taxon>
        <taxon>Poales</taxon>
        <taxon>Poaceae</taxon>
        <taxon>PACMAD clade</taxon>
        <taxon>Arundinoideae</taxon>
        <taxon>Arundineae</taxon>
        <taxon>Arundo</taxon>
    </lineage>
</organism>
<protein>
    <submittedName>
        <fullName evidence="1">Uncharacterized protein</fullName>
    </submittedName>
</protein>
<reference evidence="1" key="1">
    <citation type="submission" date="2014-09" db="EMBL/GenBank/DDBJ databases">
        <authorList>
            <person name="Magalhaes I.L.F."/>
            <person name="Oliveira U."/>
            <person name="Santos F.R."/>
            <person name="Vidigal T.H.D.A."/>
            <person name="Brescovit A.D."/>
            <person name="Santos A.J."/>
        </authorList>
    </citation>
    <scope>NUCLEOTIDE SEQUENCE</scope>
    <source>
        <tissue evidence="1">Shoot tissue taken approximately 20 cm above the soil surface</tissue>
    </source>
</reference>
<evidence type="ECO:0000313" key="1">
    <source>
        <dbReference type="EMBL" id="JAD45376.1"/>
    </source>
</evidence>
<accession>A0A0A9A2Q7</accession>
<dbReference type="EMBL" id="GBRH01252519">
    <property type="protein sequence ID" value="JAD45376.1"/>
    <property type="molecule type" value="Transcribed_RNA"/>
</dbReference>
<name>A0A0A9A2Q7_ARUDO</name>
<proteinExistence type="predicted"/>
<sequence>MYVPGIFINSIKYCQIALNKQQRNSRTI</sequence>
<dbReference type="AlphaFoldDB" id="A0A0A9A2Q7"/>
<reference evidence="1" key="2">
    <citation type="journal article" date="2015" name="Data Brief">
        <title>Shoot transcriptome of the giant reed, Arundo donax.</title>
        <authorList>
            <person name="Barrero R.A."/>
            <person name="Guerrero F.D."/>
            <person name="Moolhuijzen P."/>
            <person name="Goolsby J.A."/>
            <person name="Tidwell J."/>
            <person name="Bellgard S.E."/>
            <person name="Bellgard M.I."/>
        </authorList>
    </citation>
    <scope>NUCLEOTIDE SEQUENCE</scope>
    <source>
        <tissue evidence="1">Shoot tissue taken approximately 20 cm above the soil surface</tissue>
    </source>
</reference>